<organism evidence="7 8">
    <name type="scientific">Bordetella genomosp. 4</name>
    <dbReference type="NCBI Taxonomy" id="463044"/>
    <lineage>
        <taxon>Bacteria</taxon>
        <taxon>Pseudomonadati</taxon>
        <taxon>Pseudomonadota</taxon>
        <taxon>Betaproteobacteria</taxon>
        <taxon>Burkholderiales</taxon>
        <taxon>Alcaligenaceae</taxon>
        <taxon>Bordetella</taxon>
    </lineage>
</organism>
<keyword evidence="5" id="KW-0067">ATP-binding</keyword>
<dbReference type="InterPro" id="IPR050153">
    <property type="entry name" value="Metal_Ion_Import_ABC"/>
</dbReference>
<evidence type="ECO:0000256" key="4">
    <source>
        <dbReference type="ARBA" id="ARBA00022741"/>
    </source>
</evidence>
<keyword evidence="3" id="KW-0472">Membrane</keyword>
<reference evidence="7 8" key="1">
    <citation type="submission" date="2017-05" db="EMBL/GenBank/DDBJ databases">
        <title>Complete and WGS of Bordetella genogroups.</title>
        <authorList>
            <person name="Spilker T."/>
            <person name="LiPuma J."/>
        </authorList>
    </citation>
    <scope>NUCLEOTIDE SEQUENCE [LARGE SCALE GENOMIC DNA]</scope>
    <source>
        <strain evidence="7 8">AU9919</strain>
    </source>
</reference>
<keyword evidence="3" id="KW-1003">Cell membrane</keyword>
<name>A0A261TLE2_9BORD</name>
<evidence type="ECO:0000313" key="8">
    <source>
        <dbReference type="Proteomes" id="UP000216885"/>
    </source>
</evidence>
<feature type="domain" description="ABC transporter" evidence="6">
    <location>
        <begin position="18"/>
        <end position="246"/>
    </location>
</feature>
<comment type="caution">
    <text evidence="7">The sequence shown here is derived from an EMBL/GenBank/DDBJ whole genome shotgun (WGS) entry which is preliminary data.</text>
</comment>
<proteinExistence type="inferred from homology"/>
<dbReference type="PROSITE" id="PS50893">
    <property type="entry name" value="ABC_TRANSPORTER_2"/>
    <property type="match status" value="1"/>
</dbReference>
<dbReference type="GO" id="GO:0016887">
    <property type="term" value="F:ATP hydrolysis activity"/>
    <property type="evidence" value="ECO:0007669"/>
    <property type="project" value="InterPro"/>
</dbReference>
<accession>A0A261TLE2</accession>
<dbReference type="SMART" id="SM00382">
    <property type="entry name" value="AAA"/>
    <property type="match status" value="1"/>
</dbReference>
<dbReference type="SUPFAM" id="SSF52540">
    <property type="entry name" value="P-loop containing nucleoside triphosphate hydrolases"/>
    <property type="match status" value="1"/>
</dbReference>
<dbReference type="Proteomes" id="UP000216885">
    <property type="component" value="Unassembled WGS sequence"/>
</dbReference>
<evidence type="ECO:0000256" key="1">
    <source>
        <dbReference type="ARBA" id="ARBA00005417"/>
    </source>
</evidence>
<dbReference type="CDD" id="cd03235">
    <property type="entry name" value="ABC_Metallic_Cations"/>
    <property type="match status" value="1"/>
</dbReference>
<keyword evidence="2" id="KW-0813">Transport</keyword>
<dbReference type="GO" id="GO:0005524">
    <property type="term" value="F:ATP binding"/>
    <property type="evidence" value="ECO:0007669"/>
    <property type="project" value="UniProtKB-KW"/>
</dbReference>
<keyword evidence="8" id="KW-1185">Reference proteome</keyword>
<dbReference type="InterPro" id="IPR017871">
    <property type="entry name" value="ABC_transporter-like_CS"/>
</dbReference>
<dbReference type="InterPro" id="IPR027417">
    <property type="entry name" value="P-loop_NTPase"/>
</dbReference>
<dbReference type="RefSeq" id="WP_094839351.1">
    <property type="nucleotide sequence ID" value="NZ_NEVQ01000023.1"/>
</dbReference>
<dbReference type="PANTHER" id="PTHR42734">
    <property type="entry name" value="METAL TRANSPORT SYSTEM ATP-BINDING PROTEIN TM_0124-RELATED"/>
    <property type="match status" value="1"/>
</dbReference>
<dbReference type="Gene3D" id="3.40.50.300">
    <property type="entry name" value="P-loop containing nucleotide triphosphate hydrolases"/>
    <property type="match status" value="1"/>
</dbReference>
<dbReference type="PANTHER" id="PTHR42734:SF5">
    <property type="entry name" value="IRON TRANSPORT SYSTEM ATP-BINDING PROTEIN HI_0361-RELATED"/>
    <property type="match status" value="1"/>
</dbReference>
<sequence length="249" mass="26906">MLNADTGADTNVSSYPVIGLREAAFGWRGQAAVRAVSGHFDRGSMTAIAGPNGAGKSTLVKGMVGLMRPLAGSLDIDAQDRHRLAWLPQAAEIDRSFPITVLDMVAMGAWRRVGAWRGFGHTETQRAWQALETVGLADEAGRMVGALSGGQMQRALFARLMLQDAQVLLLDEPFAAVDSHTAEVLMQLLCEWNRQGRTVVAVLHDLAMVRAHFSQTLLLAGRQIAWGPTAEVLTARNLAAARGVLREWL</sequence>
<dbReference type="EMBL" id="NEVQ01000023">
    <property type="protein sequence ID" value="OZI50101.1"/>
    <property type="molecule type" value="Genomic_DNA"/>
</dbReference>
<evidence type="ECO:0000259" key="6">
    <source>
        <dbReference type="PROSITE" id="PS50893"/>
    </source>
</evidence>
<dbReference type="InterPro" id="IPR003593">
    <property type="entry name" value="AAA+_ATPase"/>
</dbReference>
<evidence type="ECO:0000256" key="5">
    <source>
        <dbReference type="ARBA" id="ARBA00022840"/>
    </source>
</evidence>
<evidence type="ECO:0000256" key="2">
    <source>
        <dbReference type="ARBA" id="ARBA00022448"/>
    </source>
</evidence>
<dbReference type="Pfam" id="PF00005">
    <property type="entry name" value="ABC_tran"/>
    <property type="match status" value="1"/>
</dbReference>
<evidence type="ECO:0000256" key="3">
    <source>
        <dbReference type="ARBA" id="ARBA00022475"/>
    </source>
</evidence>
<dbReference type="InterPro" id="IPR003439">
    <property type="entry name" value="ABC_transporter-like_ATP-bd"/>
</dbReference>
<gene>
    <name evidence="7" type="ORF">CAL20_25050</name>
</gene>
<comment type="similarity">
    <text evidence="1">Belongs to the ABC transporter superfamily.</text>
</comment>
<dbReference type="AlphaFoldDB" id="A0A261TLE2"/>
<dbReference type="PROSITE" id="PS00211">
    <property type="entry name" value="ABC_TRANSPORTER_1"/>
    <property type="match status" value="1"/>
</dbReference>
<protein>
    <submittedName>
        <fullName evidence="7">ABC transporter</fullName>
    </submittedName>
</protein>
<keyword evidence="4" id="KW-0547">Nucleotide-binding</keyword>
<evidence type="ECO:0000313" key="7">
    <source>
        <dbReference type="EMBL" id="OZI50101.1"/>
    </source>
</evidence>